<dbReference type="Pfam" id="PF03398">
    <property type="entry name" value="Ist1"/>
    <property type="match status" value="1"/>
</dbReference>
<dbReference type="InterPro" id="IPR005061">
    <property type="entry name" value="Ist1"/>
</dbReference>
<keyword evidence="5" id="KW-1185">Reference proteome</keyword>
<feature type="compositionally biased region" description="Polar residues" evidence="3">
    <location>
        <begin position="496"/>
        <end position="508"/>
    </location>
</feature>
<feature type="compositionally biased region" description="Polar residues" evidence="3">
    <location>
        <begin position="1147"/>
        <end position="1163"/>
    </location>
</feature>
<evidence type="ECO:0008006" key="6">
    <source>
        <dbReference type="Google" id="ProtNLM"/>
    </source>
</evidence>
<proteinExistence type="inferred from homology"/>
<feature type="compositionally biased region" description="Polar residues" evidence="3">
    <location>
        <begin position="1081"/>
        <end position="1100"/>
    </location>
</feature>
<feature type="region of interest" description="Disordered" evidence="3">
    <location>
        <begin position="738"/>
        <end position="795"/>
    </location>
</feature>
<evidence type="ECO:0000313" key="5">
    <source>
        <dbReference type="Proteomes" id="UP001279734"/>
    </source>
</evidence>
<feature type="compositionally biased region" description="Basic and acidic residues" evidence="3">
    <location>
        <begin position="748"/>
        <end position="760"/>
    </location>
</feature>
<dbReference type="InterPro" id="IPR042277">
    <property type="entry name" value="IST1-like"/>
</dbReference>
<dbReference type="GO" id="GO:0015031">
    <property type="term" value="P:protein transport"/>
    <property type="evidence" value="ECO:0007669"/>
    <property type="project" value="InterPro"/>
</dbReference>
<feature type="region of interest" description="Disordered" evidence="3">
    <location>
        <begin position="317"/>
        <end position="371"/>
    </location>
</feature>
<evidence type="ECO:0000256" key="3">
    <source>
        <dbReference type="SAM" id="MobiDB-lite"/>
    </source>
</evidence>
<feature type="region of interest" description="Disordered" evidence="3">
    <location>
        <begin position="207"/>
        <end position="247"/>
    </location>
</feature>
<feature type="compositionally biased region" description="Polar residues" evidence="3">
    <location>
        <begin position="317"/>
        <end position="328"/>
    </location>
</feature>
<feature type="compositionally biased region" description="Low complexity" evidence="3">
    <location>
        <begin position="1101"/>
        <end position="1113"/>
    </location>
</feature>
<feature type="region of interest" description="Disordered" evidence="3">
    <location>
        <begin position="485"/>
        <end position="516"/>
    </location>
</feature>
<reference evidence="4" key="1">
    <citation type="submission" date="2023-05" db="EMBL/GenBank/DDBJ databases">
        <title>Nepenthes gracilis genome sequencing.</title>
        <authorList>
            <person name="Fukushima K."/>
        </authorList>
    </citation>
    <scope>NUCLEOTIDE SEQUENCE</scope>
    <source>
        <strain evidence="4">SING2019-196</strain>
    </source>
</reference>
<feature type="compositionally biased region" description="Polar residues" evidence="3">
    <location>
        <begin position="930"/>
        <end position="952"/>
    </location>
</feature>
<name>A0AAD3XG21_NEPGR</name>
<feature type="region of interest" description="Disordered" evidence="3">
    <location>
        <begin position="930"/>
        <end position="959"/>
    </location>
</feature>
<dbReference type="Proteomes" id="UP001279734">
    <property type="component" value="Unassembled WGS sequence"/>
</dbReference>
<sequence>MKTMVHKSFKPAKCKTALKLAVSRIKLLKNKKEVQLRQLKRELAQLLESGQDQTARIRVEHVIREEKTMAAYDLIEIYCELIVARLPIIESQKNCPIDLKEAITSIIFASPRCADIPELLDVRKHFVAKYGKEFVTAALELRPECGVNRTLVEKLSAISPDGPTKVKFLTSIANENNIKWEPNWFKEEDRKAPDNLLAGLNFERKDEVPPDVSDTARSEMNSSNFPSSDIGASTISQPGTSHPDARLSGTAAEATKFSHLSNRVEDAFFVGRQNWNMEFKDATAAAQAAAESAEQASMAARAAAELSSRGNIWNHASTESSASTVHGQNESKRSYDGTAFQEERLPRNPTENSIVERGSRMHGEHRDLNKQDKMVGDACVVSLKSHASTESASSVHGWNGSKNVYAGTTLKGVHLSRNSLNNSFEEQSSGIHREQRYLNERDKMTRVGEVSLKKEHGEFMQHNETDPQDDTENNYNHYVMRNDMRRQSSTSQTSQVASNNEYVASASSNDREDGIKSFENPFFRESVEIKNQPSSSSSQSGALNEEYSVFSNLKQTKYDNAEDPYVGLIQEKVYQRDSEVGEWPSHSPPYSDVFYDENLFRSGVCNEEKDDASFISDALKDGIDHSENPSVTMGRENAWDETKETDASARNAVVFDESGSDDDDYMVDLDAKYRVQNSVSNFQPIHFSTGQDELPAKWDTQPPLSSTHLYQPEITESFRKSDIYSRLVEPVVVTFDDSDDPNSEIEEELWKSRVGGRTDSRILNPDAEEDKTTPRATHKLNEPSYAGKRTPPFSSEALDADEHIEGNLGANSDALLGNNFGSADLPMNQQSPRHVKSLSSSNGLDHQSFSSVVDESKHQQSARSSRLLPQWSPNSTTDYRNQSSVDSITDLSLGSLRGGLRNKGYIHPPYTRDPLNDVALSSRLAADATTFSGSQQPTSASGIQEPTNSNQKESTKVNKKTTITVQHGDFDLVNDDFEVKFAQKNSDDIQVQEPYGKPVDGNANERSTSRAPTAYFDSDDSSSKEDISKQTVVTKGRLGGGFSRRTREGSEPRTVASSHSYLRPSSKAIATADYVPERMPSSPSHRATETLPTPETKTITSSLRGSSGLPRLSEAAPSRPMPQSKRFPEEENSVSSVKERSMAPSKDVTSGRSGTEIPKTSNPGARAPSRENSANKASHVHPKLPDYDTLAAHLQSLRKNSQ</sequence>
<organism evidence="4 5">
    <name type="scientific">Nepenthes gracilis</name>
    <name type="common">Slender pitcher plant</name>
    <dbReference type="NCBI Taxonomy" id="150966"/>
    <lineage>
        <taxon>Eukaryota</taxon>
        <taxon>Viridiplantae</taxon>
        <taxon>Streptophyta</taxon>
        <taxon>Embryophyta</taxon>
        <taxon>Tracheophyta</taxon>
        <taxon>Spermatophyta</taxon>
        <taxon>Magnoliopsida</taxon>
        <taxon>eudicotyledons</taxon>
        <taxon>Gunneridae</taxon>
        <taxon>Pentapetalae</taxon>
        <taxon>Caryophyllales</taxon>
        <taxon>Nepenthaceae</taxon>
        <taxon>Nepenthes</taxon>
    </lineage>
</organism>
<evidence type="ECO:0000313" key="4">
    <source>
        <dbReference type="EMBL" id="GMH03374.1"/>
    </source>
</evidence>
<comment type="similarity">
    <text evidence="1">Belongs to the IST1 family.</text>
</comment>
<feature type="compositionally biased region" description="Basic and acidic residues" evidence="3">
    <location>
        <begin position="329"/>
        <end position="346"/>
    </location>
</feature>
<dbReference type="FunFam" id="1.20.1260.60:FF:000003">
    <property type="entry name" value="IST1-like protein isoform A"/>
    <property type="match status" value="1"/>
</dbReference>
<feature type="compositionally biased region" description="Polar residues" evidence="3">
    <location>
        <begin position="827"/>
        <end position="864"/>
    </location>
</feature>
<evidence type="ECO:0000256" key="2">
    <source>
        <dbReference type="SAM" id="Coils"/>
    </source>
</evidence>
<feature type="compositionally biased region" description="Basic and acidic residues" evidence="3">
    <location>
        <begin position="357"/>
        <end position="371"/>
    </location>
</feature>
<dbReference type="EMBL" id="BSYO01000004">
    <property type="protein sequence ID" value="GMH03374.1"/>
    <property type="molecule type" value="Genomic_DNA"/>
</dbReference>
<comment type="caution">
    <text evidence="4">The sequence shown here is derived from an EMBL/GenBank/DDBJ whole genome shotgun (WGS) entry which is preliminary data.</text>
</comment>
<feature type="compositionally biased region" description="Acidic residues" evidence="3">
    <location>
        <begin position="738"/>
        <end position="747"/>
    </location>
</feature>
<accession>A0AAD3XG21</accession>
<feature type="region of interest" description="Disordered" evidence="3">
    <location>
        <begin position="821"/>
        <end position="883"/>
    </location>
</feature>
<feature type="compositionally biased region" description="Polar residues" evidence="3">
    <location>
        <begin position="218"/>
        <end position="240"/>
    </location>
</feature>
<keyword evidence="2" id="KW-0175">Coiled coil</keyword>
<evidence type="ECO:0000256" key="1">
    <source>
        <dbReference type="ARBA" id="ARBA00005536"/>
    </source>
</evidence>
<protein>
    <recommendedName>
        <fullName evidence="6">IST1-like protein</fullName>
    </recommendedName>
</protein>
<feature type="region of interest" description="Disordered" evidence="3">
    <location>
        <begin position="984"/>
        <end position="1187"/>
    </location>
</feature>
<feature type="compositionally biased region" description="Polar residues" evidence="3">
    <location>
        <begin position="871"/>
        <end position="883"/>
    </location>
</feature>
<dbReference type="PANTHER" id="PTHR12161:SF13">
    <property type="entry name" value="REGULATOR OF VPS4 ACTIVITY IN THE MVB PATHWAY PROTEIN"/>
    <property type="match status" value="1"/>
</dbReference>
<dbReference type="Gene3D" id="1.20.1260.60">
    <property type="entry name" value="Vacuolar protein sorting-associated protein Ist1"/>
    <property type="match status" value="1"/>
</dbReference>
<dbReference type="AlphaFoldDB" id="A0AAD3XG21"/>
<gene>
    <name evidence="4" type="ORF">Nepgr_005213</name>
</gene>
<dbReference type="PANTHER" id="PTHR12161">
    <property type="entry name" value="IST1 FAMILY MEMBER"/>
    <property type="match status" value="1"/>
</dbReference>
<feature type="coiled-coil region" evidence="2">
    <location>
        <begin position="22"/>
        <end position="56"/>
    </location>
</feature>